<accession>A0A1U7JIY4</accession>
<sequence>MTAEKEARFRTGRTAEGEKETERNSKRRMKKPAPHLVPDTESGTPNPERQALGIRLRGTEQAAFVYCYTN</sequence>
<evidence type="ECO:0000313" key="2">
    <source>
        <dbReference type="EMBL" id="OKL44658.1"/>
    </source>
</evidence>
<feature type="region of interest" description="Disordered" evidence="1">
    <location>
        <begin position="1"/>
        <end position="50"/>
    </location>
</feature>
<dbReference type="Proteomes" id="UP000185783">
    <property type="component" value="Unassembled WGS sequence"/>
</dbReference>
<evidence type="ECO:0000313" key="3">
    <source>
        <dbReference type="Proteomes" id="UP000185783"/>
    </source>
</evidence>
<dbReference type="AlphaFoldDB" id="A0A1U7JIY4"/>
<gene>
    <name evidence="2" type="ORF">A3843_09830</name>
</gene>
<reference evidence="2 3" key="1">
    <citation type="submission" date="2016-03" db="EMBL/GenBank/DDBJ databases">
        <title>Genome sequence of Nesiotobacter sp. nov., a moderately halophilic alphaproteobacterium isolated from the Yellow Sea, China.</title>
        <authorList>
            <person name="Zhang G."/>
            <person name="Zhang R."/>
        </authorList>
    </citation>
    <scope>NUCLEOTIDE SEQUENCE [LARGE SCALE GENOMIC DNA]</scope>
    <source>
        <strain evidence="2 3">WB1-6</strain>
    </source>
</reference>
<keyword evidence="3" id="KW-1185">Reference proteome</keyword>
<evidence type="ECO:0000256" key="1">
    <source>
        <dbReference type="SAM" id="MobiDB-lite"/>
    </source>
</evidence>
<proteinExistence type="predicted"/>
<protein>
    <submittedName>
        <fullName evidence="2">Uncharacterized protein</fullName>
    </submittedName>
</protein>
<comment type="caution">
    <text evidence="2">The sequence shown here is derived from an EMBL/GenBank/DDBJ whole genome shotgun (WGS) entry which is preliminary data.</text>
</comment>
<name>A0A1U7JIY4_9HYPH</name>
<feature type="compositionally biased region" description="Basic and acidic residues" evidence="1">
    <location>
        <begin position="1"/>
        <end position="24"/>
    </location>
</feature>
<organism evidence="2 3">
    <name type="scientific">Pseudovibrio exalbescens</name>
    <dbReference type="NCBI Taxonomy" id="197461"/>
    <lineage>
        <taxon>Bacteria</taxon>
        <taxon>Pseudomonadati</taxon>
        <taxon>Pseudomonadota</taxon>
        <taxon>Alphaproteobacteria</taxon>
        <taxon>Hyphomicrobiales</taxon>
        <taxon>Stappiaceae</taxon>
        <taxon>Pseudovibrio</taxon>
    </lineage>
</organism>
<dbReference type="EMBL" id="LVVZ01000014">
    <property type="protein sequence ID" value="OKL44658.1"/>
    <property type="molecule type" value="Genomic_DNA"/>
</dbReference>